<feature type="chain" id="PRO_5011586436" evidence="2">
    <location>
        <begin position="19"/>
        <end position="146"/>
    </location>
</feature>
<proteinExistence type="inferred from homology"/>
<organism evidence="3 4">
    <name type="scientific">Siphonobacter aquaeclarae</name>
    <dbReference type="NCBI Taxonomy" id="563176"/>
    <lineage>
        <taxon>Bacteria</taxon>
        <taxon>Pseudomonadati</taxon>
        <taxon>Bacteroidota</taxon>
        <taxon>Cytophagia</taxon>
        <taxon>Cytophagales</taxon>
        <taxon>Cytophagaceae</taxon>
        <taxon>Siphonobacter</taxon>
    </lineage>
</organism>
<protein>
    <submittedName>
        <fullName evidence="3">2-iminobutanoate/2-iminopropanoate deaminase</fullName>
    </submittedName>
</protein>
<dbReference type="InterPro" id="IPR006056">
    <property type="entry name" value="RidA"/>
</dbReference>
<dbReference type="PANTHER" id="PTHR11803:SF39">
    <property type="entry name" value="2-IMINOBUTANOATE_2-IMINOPROPANOATE DEAMINASE"/>
    <property type="match status" value="1"/>
</dbReference>
<comment type="similarity">
    <text evidence="1">Belongs to the RutC family.</text>
</comment>
<dbReference type="PROSITE" id="PS01094">
    <property type="entry name" value="UPF0076"/>
    <property type="match status" value="1"/>
</dbReference>
<dbReference type="FunFam" id="3.30.1330.40:FF:000001">
    <property type="entry name" value="L-PSP family endoribonuclease"/>
    <property type="match status" value="1"/>
</dbReference>
<dbReference type="Pfam" id="PF01042">
    <property type="entry name" value="Ribonuc_L-PSP"/>
    <property type="match status" value="1"/>
</dbReference>
<evidence type="ECO:0000256" key="2">
    <source>
        <dbReference type="SAM" id="SignalP"/>
    </source>
</evidence>
<dbReference type="OrthoDB" id="9803101at2"/>
<dbReference type="AlphaFoldDB" id="A0A1G9PNE4"/>
<dbReference type="NCBIfam" id="TIGR00004">
    <property type="entry name" value="Rid family detoxifying hydrolase"/>
    <property type="match status" value="1"/>
</dbReference>
<dbReference type="Gene3D" id="3.30.1330.40">
    <property type="entry name" value="RutC-like"/>
    <property type="match status" value="1"/>
</dbReference>
<gene>
    <name evidence="3" type="ORF">SAMN04488090_2248</name>
</gene>
<keyword evidence="2" id="KW-0732">Signal</keyword>
<dbReference type="CDD" id="cd00448">
    <property type="entry name" value="YjgF_YER057c_UK114_family"/>
    <property type="match status" value="1"/>
</dbReference>
<dbReference type="EMBL" id="FNGS01000004">
    <property type="protein sequence ID" value="SDM00219.1"/>
    <property type="molecule type" value="Genomic_DNA"/>
</dbReference>
<dbReference type="GO" id="GO:0019239">
    <property type="term" value="F:deaminase activity"/>
    <property type="evidence" value="ECO:0007669"/>
    <property type="project" value="TreeGrafter"/>
</dbReference>
<evidence type="ECO:0000313" key="4">
    <source>
        <dbReference type="Proteomes" id="UP000198901"/>
    </source>
</evidence>
<name>A0A1G9PNE4_9BACT</name>
<dbReference type="GO" id="GO:0005829">
    <property type="term" value="C:cytosol"/>
    <property type="evidence" value="ECO:0007669"/>
    <property type="project" value="TreeGrafter"/>
</dbReference>
<dbReference type="InterPro" id="IPR019897">
    <property type="entry name" value="RidA_CS"/>
</dbReference>
<reference evidence="3 4" key="1">
    <citation type="submission" date="2016-10" db="EMBL/GenBank/DDBJ databases">
        <authorList>
            <person name="de Groot N.N."/>
        </authorList>
    </citation>
    <scope>NUCLEOTIDE SEQUENCE [LARGE SCALE GENOMIC DNA]</scope>
    <source>
        <strain evidence="3 4">DSM 21668</strain>
    </source>
</reference>
<keyword evidence="4" id="KW-1185">Reference proteome</keyword>
<dbReference type="STRING" id="563176.SAMN04488090_2248"/>
<dbReference type="InterPro" id="IPR035959">
    <property type="entry name" value="RutC-like_sf"/>
</dbReference>
<dbReference type="Proteomes" id="UP000198901">
    <property type="component" value="Unassembled WGS sequence"/>
</dbReference>
<feature type="signal peptide" evidence="2">
    <location>
        <begin position="1"/>
        <end position="18"/>
    </location>
</feature>
<evidence type="ECO:0000313" key="3">
    <source>
        <dbReference type="EMBL" id="SDM00219.1"/>
    </source>
</evidence>
<accession>A0A1G9PNE4</accession>
<dbReference type="PANTHER" id="PTHR11803">
    <property type="entry name" value="2-IMINOBUTANOATE/2-IMINOPROPANOATE DEAMINASE RIDA"/>
    <property type="match status" value="1"/>
</dbReference>
<sequence>MLRLLFFALLLFGTAATAQKRVIESDLAPAPIGPYSQAIDVNGTVYVSGQIGLIPGAGKLVAGGIDTEVPRIMENIQAILKAANLTLREIVSTTIYVKNMADFPRINKLYESYFTGEYPARSTVGVADLPAGANVEIAVIAVRRKY</sequence>
<evidence type="ECO:0000256" key="1">
    <source>
        <dbReference type="ARBA" id="ARBA00010552"/>
    </source>
</evidence>
<dbReference type="SUPFAM" id="SSF55298">
    <property type="entry name" value="YjgF-like"/>
    <property type="match status" value="1"/>
</dbReference>
<dbReference type="RefSeq" id="WP_093201826.1">
    <property type="nucleotide sequence ID" value="NZ_FNGS01000004.1"/>
</dbReference>
<dbReference type="InterPro" id="IPR006175">
    <property type="entry name" value="YjgF/YER057c/UK114"/>
</dbReference>